<proteinExistence type="predicted"/>
<name>A0A2I1EQQ8_9GLOM</name>
<dbReference type="VEuPathDB" id="FungiDB:RhiirFUN_016461"/>
<evidence type="ECO:0000313" key="4">
    <source>
        <dbReference type="Proteomes" id="UP000232688"/>
    </source>
</evidence>
<dbReference type="EMBL" id="LLXH01000100">
    <property type="protein sequence ID" value="PKC73067.1"/>
    <property type="molecule type" value="Genomic_DNA"/>
</dbReference>
<dbReference type="VEuPathDB" id="FungiDB:RhiirA1_411020"/>
<reference evidence="3 4" key="4">
    <citation type="submission" date="2017-10" db="EMBL/GenBank/DDBJ databases">
        <title>Genome analyses suggest a sexual origin of heterokaryosis in a supposedly ancient asexual fungus.</title>
        <authorList>
            <person name="Corradi N."/>
            <person name="Sedzielewska K."/>
            <person name="Noel J."/>
            <person name="Charron P."/>
            <person name="Farinelli L."/>
            <person name="Marton T."/>
            <person name="Kruger M."/>
            <person name="Pelin A."/>
            <person name="Brachmann A."/>
            <person name="Corradi N."/>
        </authorList>
    </citation>
    <scope>NUCLEOTIDE SEQUENCE [LARGE SCALE GENOMIC DNA]</scope>
    <source>
        <strain evidence="3 4">A1</strain>
    </source>
</reference>
<dbReference type="Proteomes" id="UP000232688">
    <property type="component" value="Unassembled WGS sequence"/>
</dbReference>
<reference evidence="2 5" key="1">
    <citation type="submission" date="2016-04" db="EMBL/GenBank/DDBJ databases">
        <title>Genome analyses suggest a sexual origin of heterokaryosis in a supposedly ancient asexual fungus.</title>
        <authorList>
            <person name="Ropars J."/>
            <person name="Sedzielewska K."/>
            <person name="Noel J."/>
            <person name="Charron P."/>
            <person name="Farinelli L."/>
            <person name="Marton T."/>
            <person name="Kruger M."/>
            <person name="Pelin A."/>
            <person name="Brachmann A."/>
            <person name="Corradi N."/>
        </authorList>
    </citation>
    <scope>NUCLEOTIDE SEQUENCE [LARGE SCALE GENOMIC DNA]</scope>
    <source>
        <strain evidence="2 5">A5</strain>
    </source>
</reference>
<dbReference type="OrthoDB" id="2323076at2759"/>
<dbReference type="Proteomes" id="UP000684084">
    <property type="component" value="Unassembled WGS sequence"/>
</dbReference>
<dbReference type="AlphaFoldDB" id="A0A2I1EQQ8"/>
<reference evidence="1" key="5">
    <citation type="submission" date="2020-05" db="EMBL/GenBank/DDBJ databases">
        <authorList>
            <person name="Rincon C."/>
            <person name="Sanders R I."/>
            <person name="Robbins C."/>
            <person name="Chaturvedi A."/>
        </authorList>
    </citation>
    <scope>NUCLEOTIDE SEQUENCE</scope>
    <source>
        <strain evidence="1">CHB12</strain>
    </source>
</reference>
<dbReference type="EMBL" id="CAGKOT010000010">
    <property type="protein sequence ID" value="CAB5356135.1"/>
    <property type="molecule type" value="Genomic_DNA"/>
</dbReference>
<protein>
    <submittedName>
        <fullName evidence="1">Uncharacterized protein</fullName>
    </submittedName>
</protein>
<evidence type="ECO:0000313" key="3">
    <source>
        <dbReference type="EMBL" id="PKC73067.1"/>
    </source>
</evidence>
<accession>A0A2I1EQQ8</accession>
<dbReference type="EMBL" id="LLXJ01000035">
    <property type="protein sequence ID" value="PKC16767.1"/>
    <property type="molecule type" value="Genomic_DNA"/>
</dbReference>
<evidence type="ECO:0000313" key="5">
    <source>
        <dbReference type="Proteomes" id="UP000232722"/>
    </source>
</evidence>
<gene>
    <name evidence="1" type="ORF">CHRIB12_LOCUS6268</name>
    <name evidence="3" type="ORF">RhiirA1_411020</name>
    <name evidence="2" type="ORF">RhiirA5_347277</name>
</gene>
<comment type="caution">
    <text evidence="1">The sequence shown here is derived from an EMBL/GenBank/DDBJ whole genome shotgun (WGS) entry which is preliminary data.</text>
</comment>
<dbReference type="VEuPathDB" id="FungiDB:FUN_012019"/>
<evidence type="ECO:0000313" key="6">
    <source>
        <dbReference type="Proteomes" id="UP000684084"/>
    </source>
</evidence>
<sequence>MSDRNIDLNKIIIEVAKLLEVIKEKNKAATNRRESNRPNHFHIRHFRQVSHPYMGDLIRNHRREFFKFTSEIRKYNTVSEAQPEVTRENISKDPKKIDYKETKDDDQFIDKVQDAADDLVEKFNKISL</sequence>
<reference evidence="2 5" key="2">
    <citation type="submission" date="2017-09" db="EMBL/GenBank/DDBJ databases">
        <title>Extensive intraspecific genome diversity in a model arbuscular mycorrhizal fungus.</title>
        <authorList>
            <person name="Chen E.C."/>
            <person name="Morin E."/>
            <person name="Beaudet D."/>
            <person name="Noel J."/>
            <person name="Ndikumana S."/>
            <person name="Charron P."/>
            <person name="St-Onge C."/>
            <person name="Giorgi J."/>
            <person name="Grigoriev I.V."/>
            <person name="Roux C."/>
            <person name="Martin F.M."/>
            <person name="Corradi N."/>
        </authorList>
    </citation>
    <scope>NUCLEOTIDE SEQUENCE [LARGE SCALE GENOMIC DNA]</scope>
    <source>
        <strain evidence="2 5">A5</strain>
    </source>
</reference>
<evidence type="ECO:0000313" key="2">
    <source>
        <dbReference type="EMBL" id="PKC16767.1"/>
    </source>
</evidence>
<evidence type="ECO:0000313" key="1">
    <source>
        <dbReference type="EMBL" id="CAB5356135.1"/>
    </source>
</evidence>
<dbReference type="Proteomes" id="UP000232722">
    <property type="component" value="Unassembled WGS sequence"/>
</dbReference>
<reference evidence="3 4" key="3">
    <citation type="submission" date="2017-10" db="EMBL/GenBank/DDBJ databases">
        <title>Extensive intraspecific genome diversity in a model arbuscular mycorrhizal fungus.</title>
        <authorList>
            <person name="Chen E.C.H."/>
            <person name="Morin E."/>
            <person name="Baudet D."/>
            <person name="Noel J."/>
            <person name="Ndikumana S."/>
            <person name="Charron P."/>
            <person name="St-Onge C."/>
            <person name="Giorgi J."/>
            <person name="Grigoriev I.V."/>
            <person name="Roux C."/>
            <person name="Martin F.M."/>
            <person name="Corradi N."/>
        </authorList>
    </citation>
    <scope>NUCLEOTIDE SEQUENCE [LARGE SCALE GENOMIC DNA]</scope>
    <source>
        <strain evidence="3 4">A1</strain>
    </source>
</reference>
<organism evidence="1 6">
    <name type="scientific">Rhizophagus irregularis</name>
    <dbReference type="NCBI Taxonomy" id="588596"/>
    <lineage>
        <taxon>Eukaryota</taxon>
        <taxon>Fungi</taxon>
        <taxon>Fungi incertae sedis</taxon>
        <taxon>Mucoromycota</taxon>
        <taxon>Glomeromycotina</taxon>
        <taxon>Glomeromycetes</taxon>
        <taxon>Glomerales</taxon>
        <taxon>Glomeraceae</taxon>
        <taxon>Rhizophagus</taxon>
    </lineage>
</organism>